<organism evidence="1">
    <name type="scientific">Rhizophora mucronata</name>
    <name type="common">Asiatic mangrove</name>
    <dbReference type="NCBI Taxonomy" id="61149"/>
    <lineage>
        <taxon>Eukaryota</taxon>
        <taxon>Viridiplantae</taxon>
        <taxon>Streptophyta</taxon>
        <taxon>Embryophyta</taxon>
        <taxon>Tracheophyta</taxon>
        <taxon>Spermatophyta</taxon>
        <taxon>Magnoliopsida</taxon>
        <taxon>eudicotyledons</taxon>
        <taxon>Gunneridae</taxon>
        <taxon>Pentapetalae</taxon>
        <taxon>rosids</taxon>
        <taxon>fabids</taxon>
        <taxon>Malpighiales</taxon>
        <taxon>Rhizophoraceae</taxon>
        <taxon>Rhizophora</taxon>
    </lineage>
</organism>
<evidence type="ECO:0000313" key="1">
    <source>
        <dbReference type="EMBL" id="MBX40900.1"/>
    </source>
</evidence>
<dbReference type="AlphaFoldDB" id="A0A2P2NER0"/>
<dbReference type="EMBL" id="GGEC01060416">
    <property type="protein sequence ID" value="MBX40900.1"/>
    <property type="molecule type" value="Transcribed_RNA"/>
</dbReference>
<reference evidence="1" key="1">
    <citation type="submission" date="2018-02" db="EMBL/GenBank/DDBJ databases">
        <title>Rhizophora mucronata_Transcriptome.</title>
        <authorList>
            <person name="Meera S.P."/>
            <person name="Sreeshan A."/>
            <person name="Augustine A."/>
        </authorList>
    </citation>
    <scope>NUCLEOTIDE SEQUENCE</scope>
    <source>
        <tissue evidence="1">Leaf</tissue>
    </source>
</reference>
<protein>
    <submittedName>
        <fullName evidence="1">Uncharacterized protein</fullName>
    </submittedName>
</protein>
<accession>A0A2P2NER0</accession>
<proteinExistence type="predicted"/>
<name>A0A2P2NER0_RHIMU</name>
<sequence length="33" mass="3915">MPSTERSFLFIVSVIGYRFDMCFICVASRFDEF</sequence>